<keyword evidence="1" id="KW-0472">Membrane</keyword>
<keyword evidence="1" id="KW-0812">Transmembrane</keyword>
<dbReference type="InterPro" id="IPR004155">
    <property type="entry name" value="PBS_lyase_HEAT"/>
</dbReference>
<evidence type="ECO:0000313" key="2">
    <source>
        <dbReference type="EMBL" id="BDT60050.1"/>
    </source>
</evidence>
<feature type="transmembrane region" description="Helical" evidence="1">
    <location>
        <begin position="12"/>
        <end position="38"/>
    </location>
</feature>
<dbReference type="SUPFAM" id="SSF48371">
    <property type="entry name" value="ARM repeat"/>
    <property type="match status" value="1"/>
</dbReference>
<dbReference type="Pfam" id="PF13646">
    <property type="entry name" value="HEAT_2"/>
    <property type="match status" value="1"/>
</dbReference>
<dbReference type="EMBL" id="AP026966">
    <property type="protein sequence ID" value="BDT60050.1"/>
    <property type="molecule type" value="Genomic_DNA"/>
</dbReference>
<dbReference type="Gene3D" id="1.25.10.10">
    <property type="entry name" value="Leucine-rich Repeat Variant"/>
    <property type="match status" value="1"/>
</dbReference>
<dbReference type="Proteomes" id="UP001163336">
    <property type="component" value="Chromosome"/>
</dbReference>
<dbReference type="InterPro" id="IPR011989">
    <property type="entry name" value="ARM-like"/>
</dbReference>
<dbReference type="SMART" id="SM00567">
    <property type="entry name" value="EZ_HEAT"/>
    <property type="match status" value="2"/>
</dbReference>
<name>A0ABM8C9V1_9BURK</name>
<reference evidence="2" key="1">
    <citation type="submission" date="2022-11" db="EMBL/GenBank/DDBJ databases">
        <title>Isolation and characterization of PLA-degrading bacterium Massilia sp. from Antarctic soil.</title>
        <authorList>
            <person name="Sato K."/>
            <person name="Gomez-Fuentes C."/>
            <person name="Ahmad S.A."/>
            <person name="Zulkharnain A."/>
        </authorList>
    </citation>
    <scope>NUCLEOTIDE SEQUENCE</scope>
    <source>
        <strain evidence="2">N-3</strain>
    </source>
</reference>
<proteinExistence type="predicted"/>
<dbReference type="RefSeq" id="WP_281909014.1">
    <property type="nucleotide sequence ID" value="NZ_AP026966.1"/>
</dbReference>
<evidence type="ECO:0000313" key="3">
    <source>
        <dbReference type="Proteomes" id="UP001163336"/>
    </source>
</evidence>
<accession>A0ABM8C9V1</accession>
<sequence length="351" mass="38200">MTPSALPAGTGSFVTVAVWTGTVALILTLLLALQIVLLRMNLRRRERRAARAVARWRPLLNQAIVGEEPALPSLRPSERLPFLHLWAHLQGSLRGEANEALNGVARRLGVDALARDMLARGARDERLLATLVLGHLRDRAAWPQLLPLASAADSVLSLSALWALVRVDPDAAAEYLTPLFIEREDWALSHVAGILQQASGPVAQVLARILPGLPEERLPRALRIAESLRVMLPAGVLAGALHSPSSAVVIAALRGVREPAALNEVRTLLGHEDWQVRVQAARALGRVGDRGDAARLTSLLGDPQWWVRYRAAQALRELPRLAQADLEAVRASLTDRFALDMLDQVLAEEQA</sequence>
<keyword evidence="3" id="KW-1185">Reference proteome</keyword>
<evidence type="ECO:0000256" key="1">
    <source>
        <dbReference type="SAM" id="Phobius"/>
    </source>
</evidence>
<gene>
    <name evidence="2" type="ORF">MasN3_35440</name>
</gene>
<organism evidence="2 3">
    <name type="scientific">Massilia varians</name>
    <dbReference type="NCBI Taxonomy" id="457921"/>
    <lineage>
        <taxon>Bacteria</taxon>
        <taxon>Pseudomonadati</taxon>
        <taxon>Pseudomonadota</taxon>
        <taxon>Betaproteobacteria</taxon>
        <taxon>Burkholderiales</taxon>
        <taxon>Oxalobacteraceae</taxon>
        <taxon>Telluria group</taxon>
        <taxon>Massilia</taxon>
    </lineage>
</organism>
<protein>
    <recommendedName>
        <fullName evidence="4">HEAT repeat domain-containing protein</fullName>
    </recommendedName>
</protein>
<keyword evidence="1" id="KW-1133">Transmembrane helix</keyword>
<dbReference type="InterPro" id="IPR016024">
    <property type="entry name" value="ARM-type_fold"/>
</dbReference>
<evidence type="ECO:0008006" key="4">
    <source>
        <dbReference type="Google" id="ProtNLM"/>
    </source>
</evidence>